<dbReference type="InterPro" id="IPR002110">
    <property type="entry name" value="Ankyrin_rpt"/>
</dbReference>
<organism evidence="2 3">
    <name type="scientific">Colletotrichum shisoi</name>
    <dbReference type="NCBI Taxonomy" id="2078593"/>
    <lineage>
        <taxon>Eukaryota</taxon>
        <taxon>Fungi</taxon>
        <taxon>Dikarya</taxon>
        <taxon>Ascomycota</taxon>
        <taxon>Pezizomycotina</taxon>
        <taxon>Sordariomycetes</taxon>
        <taxon>Hypocreomycetidae</taxon>
        <taxon>Glomerellales</taxon>
        <taxon>Glomerellaceae</taxon>
        <taxon>Colletotrichum</taxon>
        <taxon>Colletotrichum destructivum species complex</taxon>
    </lineage>
</organism>
<reference evidence="2 3" key="1">
    <citation type="journal article" date="2019" name="Sci. Rep.">
        <title>Colletotrichum shisoi sp. nov., an anthracnose pathogen of Perilla frutescens in Japan: molecular phylogenetic, morphological and genomic evidence.</title>
        <authorList>
            <person name="Gan P."/>
            <person name="Tsushima A."/>
            <person name="Hiroyama R."/>
            <person name="Narusaka M."/>
            <person name="Takano Y."/>
            <person name="Narusaka Y."/>
            <person name="Kawaradani M."/>
            <person name="Damm U."/>
            <person name="Shirasu K."/>
        </authorList>
    </citation>
    <scope>NUCLEOTIDE SEQUENCE [LARGE SCALE GENOMIC DNA]</scope>
    <source>
        <strain evidence="2 3">PG-2018a</strain>
    </source>
</reference>
<feature type="repeat" description="ANK" evidence="1">
    <location>
        <begin position="33"/>
        <end position="66"/>
    </location>
</feature>
<dbReference type="AlphaFoldDB" id="A0A5Q4BUU8"/>
<evidence type="ECO:0000256" key="1">
    <source>
        <dbReference type="PROSITE-ProRule" id="PRU00023"/>
    </source>
</evidence>
<sequence>MASNPYLLAADNPAALLTLLRENPAIAAGQDEHGYSLVHAAASYNHLDLLRALVREFGVNVDLRDEDEETALFVVETVEAAKCLVEELGADINAKGADGITASQKIEGEADYPEVAQYLNGIESQRTAAAAAAAAEGGDQTTAAQTTAAFDTAAPPVDMPPVPEGLAVTLGTMDQADEVPDEVPDEVDPEFKRRIEQLAEREDFHTDEGQAELRRLIEDAILDQGLGDERSVRQKQG</sequence>
<dbReference type="PROSITE" id="PS50088">
    <property type="entry name" value="ANK_REPEAT"/>
    <property type="match status" value="1"/>
</dbReference>
<dbReference type="Gene3D" id="1.25.40.20">
    <property type="entry name" value="Ankyrin repeat-containing domain"/>
    <property type="match status" value="1"/>
</dbReference>
<keyword evidence="3" id="KW-1185">Reference proteome</keyword>
<name>A0A5Q4BUU8_9PEZI</name>
<dbReference type="SUPFAM" id="SSF48403">
    <property type="entry name" value="Ankyrin repeat"/>
    <property type="match status" value="1"/>
</dbReference>
<comment type="caution">
    <text evidence="2">The sequence shown here is derived from an EMBL/GenBank/DDBJ whole genome shotgun (WGS) entry which is preliminary data.</text>
</comment>
<protein>
    <submittedName>
        <fullName evidence="2">Ankyrin repeat-containing protein</fullName>
    </submittedName>
</protein>
<dbReference type="InterPro" id="IPR036770">
    <property type="entry name" value="Ankyrin_rpt-contain_sf"/>
</dbReference>
<dbReference type="EMBL" id="PUHP01000332">
    <property type="protein sequence ID" value="TQN70855.1"/>
    <property type="molecule type" value="Genomic_DNA"/>
</dbReference>
<proteinExistence type="predicted"/>
<dbReference type="Proteomes" id="UP000326340">
    <property type="component" value="Unassembled WGS sequence"/>
</dbReference>
<keyword evidence="1" id="KW-0040">ANK repeat</keyword>
<evidence type="ECO:0000313" key="2">
    <source>
        <dbReference type="EMBL" id="TQN70855.1"/>
    </source>
</evidence>
<accession>A0A5Q4BUU8</accession>
<dbReference type="Pfam" id="PF12796">
    <property type="entry name" value="Ank_2"/>
    <property type="match status" value="1"/>
</dbReference>
<dbReference type="OrthoDB" id="19174at2759"/>
<gene>
    <name evidence="2" type="ORF">CSHISOI_04584</name>
</gene>
<evidence type="ECO:0000313" key="3">
    <source>
        <dbReference type="Proteomes" id="UP000326340"/>
    </source>
</evidence>